<dbReference type="Proteomes" id="UP000887577">
    <property type="component" value="Unplaced"/>
</dbReference>
<keyword evidence="1" id="KW-1185">Reference proteome</keyword>
<sequence length="328" mass="37399">MQIARNKLVRRARYFSTSKHYPEIGGEVDEGELSEMAPSKQATFTKLFDEISFASSSENVEDIKMTKTKQPSKSFAACFSCTDRRMPKPIEEEPYEIESIGSPKSMDVPISSEIENSSTLVVIEKDLAIQTFDASSDVDQEYPLITEPYTDEISTLNLIPEIEYSTLQKNERMEEKLMAEEPFTKEYSDEFQTSENIFSEESQWISGMPEVIPTESHHEIITTQRVTSETTTFVEPTEVQEEPTKTFTNFEQVLSDYPQLTAAYETEINTLTKVSEVSPSEFKKYEESSVEPAVIIESPVVTLEEQAVDKREYETPIIFTEQQPIIAK</sequence>
<name>A0A914YPT1_9BILA</name>
<dbReference type="AlphaFoldDB" id="A0A914YPT1"/>
<reference evidence="2" key="1">
    <citation type="submission" date="2022-11" db="UniProtKB">
        <authorList>
            <consortium name="WormBaseParasite"/>
        </authorList>
    </citation>
    <scope>IDENTIFICATION</scope>
</reference>
<evidence type="ECO:0000313" key="1">
    <source>
        <dbReference type="Proteomes" id="UP000887577"/>
    </source>
</evidence>
<organism evidence="1 2">
    <name type="scientific">Panagrolaimus superbus</name>
    <dbReference type="NCBI Taxonomy" id="310955"/>
    <lineage>
        <taxon>Eukaryota</taxon>
        <taxon>Metazoa</taxon>
        <taxon>Ecdysozoa</taxon>
        <taxon>Nematoda</taxon>
        <taxon>Chromadorea</taxon>
        <taxon>Rhabditida</taxon>
        <taxon>Tylenchina</taxon>
        <taxon>Panagrolaimomorpha</taxon>
        <taxon>Panagrolaimoidea</taxon>
        <taxon>Panagrolaimidae</taxon>
        <taxon>Panagrolaimus</taxon>
    </lineage>
</organism>
<accession>A0A914YPT1</accession>
<dbReference type="WBParaSite" id="PSU_v2.g2197.t1">
    <property type="protein sequence ID" value="PSU_v2.g2197.t1"/>
    <property type="gene ID" value="PSU_v2.g2197"/>
</dbReference>
<proteinExistence type="predicted"/>
<protein>
    <submittedName>
        <fullName evidence="2">Uncharacterized protein</fullName>
    </submittedName>
</protein>
<evidence type="ECO:0000313" key="2">
    <source>
        <dbReference type="WBParaSite" id="PSU_v2.g2197.t1"/>
    </source>
</evidence>